<name>A0A139IMM5_9PEZI</name>
<dbReference type="EMBL" id="LFZO01000045">
    <property type="protein sequence ID" value="KXT16048.1"/>
    <property type="molecule type" value="Genomic_DNA"/>
</dbReference>
<dbReference type="OrthoDB" id="288590at2759"/>
<accession>A0A139IMM5</accession>
<proteinExistence type="predicted"/>
<evidence type="ECO:0000313" key="1">
    <source>
        <dbReference type="EMBL" id="KXT16048.1"/>
    </source>
</evidence>
<dbReference type="Proteomes" id="UP000073492">
    <property type="component" value="Unassembled WGS sequence"/>
</dbReference>
<gene>
    <name evidence="1" type="ORF">AC579_7096</name>
</gene>
<reference evidence="1 2" key="1">
    <citation type="submission" date="2015-07" db="EMBL/GenBank/DDBJ databases">
        <title>Comparative genomics of the Sigatoka disease complex on banana suggests a link between parallel evolutionary changes in Pseudocercospora fijiensis and Pseudocercospora eumusae and increased virulence on the banana host.</title>
        <authorList>
            <person name="Chang T.-C."/>
            <person name="Salvucci A."/>
            <person name="Crous P.W."/>
            <person name="Stergiopoulos I."/>
        </authorList>
    </citation>
    <scope>NUCLEOTIDE SEQUENCE [LARGE SCALE GENOMIC DNA]</scope>
    <source>
        <strain evidence="1 2">CBS 116634</strain>
    </source>
</reference>
<dbReference type="STRING" id="113226.A0A139IMM5"/>
<keyword evidence="2" id="KW-1185">Reference proteome</keyword>
<sequence>MIMTTPLVRCSLAQQQTCRSLGRQTCRALTAATAGGKKASLTEHSFTQAPPPSFPLGPSTTSFTSDLPAWRSERPAFSVSKAARTLPPNHPARIRELQTFSLPDEVTGSDADRKAYTNDHTGALGKELVAAWRKDGILQIQFPPDLQVLSGAIKQSKAFFALPHHQKAKFVDSQSFAG</sequence>
<protein>
    <submittedName>
        <fullName evidence="1">Uncharacterized protein</fullName>
    </submittedName>
</protein>
<dbReference type="AlphaFoldDB" id="A0A139IMM5"/>
<evidence type="ECO:0000313" key="2">
    <source>
        <dbReference type="Proteomes" id="UP000073492"/>
    </source>
</evidence>
<organism evidence="1 2">
    <name type="scientific">Pseudocercospora musae</name>
    <dbReference type="NCBI Taxonomy" id="113226"/>
    <lineage>
        <taxon>Eukaryota</taxon>
        <taxon>Fungi</taxon>
        <taxon>Dikarya</taxon>
        <taxon>Ascomycota</taxon>
        <taxon>Pezizomycotina</taxon>
        <taxon>Dothideomycetes</taxon>
        <taxon>Dothideomycetidae</taxon>
        <taxon>Mycosphaerellales</taxon>
        <taxon>Mycosphaerellaceae</taxon>
        <taxon>Pseudocercospora</taxon>
    </lineage>
</organism>
<comment type="caution">
    <text evidence="1">The sequence shown here is derived from an EMBL/GenBank/DDBJ whole genome shotgun (WGS) entry which is preliminary data.</text>
</comment>